<gene>
    <name evidence="1" type="ORF">GCM10010470_47470</name>
</gene>
<comment type="caution">
    <text evidence="1">The sequence shown here is derived from an EMBL/GenBank/DDBJ whole genome shotgun (WGS) entry which is preliminary data.</text>
</comment>
<keyword evidence="2" id="KW-1185">Reference proteome</keyword>
<accession>A0ABN3VKU5</accession>
<organism evidence="1 2">
    <name type="scientific">Saccharopolyspora taberi</name>
    <dbReference type="NCBI Taxonomy" id="60895"/>
    <lineage>
        <taxon>Bacteria</taxon>
        <taxon>Bacillati</taxon>
        <taxon>Actinomycetota</taxon>
        <taxon>Actinomycetes</taxon>
        <taxon>Pseudonocardiales</taxon>
        <taxon>Pseudonocardiaceae</taxon>
        <taxon>Saccharopolyspora</taxon>
    </lineage>
</organism>
<name>A0ABN3VKU5_9PSEU</name>
<reference evidence="1 2" key="1">
    <citation type="journal article" date="2019" name="Int. J. Syst. Evol. Microbiol.">
        <title>The Global Catalogue of Microorganisms (GCM) 10K type strain sequencing project: providing services to taxonomists for standard genome sequencing and annotation.</title>
        <authorList>
            <consortium name="The Broad Institute Genomics Platform"/>
            <consortium name="The Broad Institute Genome Sequencing Center for Infectious Disease"/>
            <person name="Wu L."/>
            <person name="Ma J."/>
        </authorList>
    </citation>
    <scope>NUCLEOTIDE SEQUENCE [LARGE SCALE GENOMIC DNA]</scope>
    <source>
        <strain evidence="1 2">JCM 9383</strain>
    </source>
</reference>
<protein>
    <submittedName>
        <fullName evidence="1">Uncharacterized protein</fullName>
    </submittedName>
</protein>
<dbReference type="RefSeq" id="WP_344683192.1">
    <property type="nucleotide sequence ID" value="NZ_BAAAUX010000019.1"/>
</dbReference>
<sequence length="322" mass="35885">MNDVATHLLFSIVSGKDPGKFEGEAKEEIDRIRRAFRERLDEISIRKHQAALASDVATALAYGALRDRKFQKNLRSLIERLPDRIEIDSIGEGLAGLGSGGEVGRLDRDLKLAQSTLEPLLLAWRLTEALYNPGVVEPEYPEDSQIPELSLYTVADEPEEGVLDALADLLDEFKLNVYGYSIVEHGSWFRRWTLKVENSGAADRIARVADQIERAGALHYINSPRSEVDEREANAAVKLIEAMKDGPNTVVKLSSMLAVKNDQGIAVRVLTEEELRLLRDRPELLKSPNEILDNLGSARENNAEENVECGNLTSLGDRKQLF</sequence>
<evidence type="ECO:0000313" key="2">
    <source>
        <dbReference type="Proteomes" id="UP001500979"/>
    </source>
</evidence>
<dbReference type="EMBL" id="BAAAUX010000019">
    <property type="protein sequence ID" value="GAA2806715.1"/>
    <property type="molecule type" value="Genomic_DNA"/>
</dbReference>
<proteinExistence type="predicted"/>
<evidence type="ECO:0000313" key="1">
    <source>
        <dbReference type="EMBL" id="GAA2806715.1"/>
    </source>
</evidence>
<dbReference type="Proteomes" id="UP001500979">
    <property type="component" value="Unassembled WGS sequence"/>
</dbReference>